<feature type="region of interest" description="Disordered" evidence="1">
    <location>
        <begin position="176"/>
        <end position="204"/>
    </location>
</feature>
<dbReference type="EMBL" id="JALKFT010000021">
    <property type="protein sequence ID" value="MCK9877754.1"/>
    <property type="molecule type" value="Genomic_DNA"/>
</dbReference>
<sequence>MTDRRDVATDGQVVSADGTRIGVRRVGAGQPVVLVHGSYGGLDSFQAVAEGLSDSFECWLMARRGHAPSDTPNQANTFAAEVHDVLAVLAAAHDRAGTGRRPHLVGGSYGATLALHTALTDPHALGALALFEPPLFAAGPGLVPVLSQYRALLAADDLTGASRLFAQQVARAPATLLAGSDDDDPPDGDPDVTSTGTRVPVDDRDPAGAAVRLRIARAALHDLEAMTTDSEDVTRWSAIGSPTLVIGGSESWTPLPETMDALVGTLSQVEQVVLAGQNHFVTATAPDLVTRALHPFLQRCS</sequence>
<gene>
    <name evidence="3" type="ORF">MXD59_18575</name>
</gene>
<dbReference type="SUPFAM" id="SSF53474">
    <property type="entry name" value="alpha/beta-Hydrolases"/>
    <property type="match status" value="1"/>
</dbReference>
<protein>
    <submittedName>
        <fullName evidence="3">Alpha/beta hydrolase</fullName>
    </submittedName>
</protein>
<evidence type="ECO:0000313" key="4">
    <source>
        <dbReference type="Proteomes" id="UP001201873"/>
    </source>
</evidence>
<comment type="caution">
    <text evidence="3">The sequence shown here is derived from an EMBL/GenBank/DDBJ whole genome shotgun (WGS) entry which is preliminary data.</text>
</comment>
<dbReference type="GO" id="GO:0016787">
    <property type="term" value="F:hydrolase activity"/>
    <property type="evidence" value="ECO:0007669"/>
    <property type="project" value="UniProtKB-KW"/>
</dbReference>
<feature type="compositionally biased region" description="Acidic residues" evidence="1">
    <location>
        <begin position="180"/>
        <end position="190"/>
    </location>
</feature>
<evidence type="ECO:0000256" key="1">
    <source>
        <dbReference type="SAM" id="MobiDB-lite"/>
    </source>
</evidence>
<dbReference type="InterPro" id="IPR050228">
    <property type="entry name" value="Carboxylesterase_BioH"/>
</dbReference>
<keyword evidence="3" id="KW-0378">Hydrolase</keyword>
<dbReference type="InterPro" id="IPR029058">
    <property type="entry name" value="AB_hydrolase_fold"/>
</dbReference>
<evidence type="ECO:0000313" key="3">
    <source>
        <dbReference type="EMBL" id="MCK9877754.1"/>
    </source>
</evidence>
<name>A0ABT0K1S3_9ACTN</name>
<dbReference type="Proteomes" id="UP001201873">
    <property type="component" value="Unassembled WGS sequence"/>
</dbReference>
<dbReference type="Gene3D" id="3.40.50.1820">
    <property type="entry name" value="alpha/beta hydrolase"/>
    <property type="match status" value="1"/>
</dbReference>
<feature type="domain" description="AB hydrolase-1" evidence="2">
    <location>
        <begin position="31"/>
        <end position="281"/>
    </location>
</feature>
<reference evidence="3 4" key="1">
    <citation type="submission" date="2022-04" db="EMBL/GenBank/DDBJ databases">
        <title>Genome diversity in the genus Frankia.</title>
        <authorList>
            <person name="Carlos-Shanley C."/>
            <person name="Hahn D."/>
        </authorList>
    </citation>
    <scope>NUCLEOTIDE SEQUENCE [LARGE SCALE GENOMIC DNA]</scope>
    <source>
        <strain evidence="3 4">Ag45/Mut15</strain>
    </source>
</reference>
<dbReference type="PANTHER" id="PTHR43194:SF2">
    <property type="entry name" value="PEROXISOMAL MEMBRANE PROTEIN LPX1"/>
    <property type="match status" value="1"/>
</dbReference>
<organism evidence="3 4">
    <name type="scientific">Frankia umida</name>
    <dbReference type="NCBI Taxonomy" id="573489"/>
    <lineage>
        <taxon>Bacteria</taxon>
        <taxon>Bacillati</taxon>
        <taxon>Actinomycetota</taxon>
        <taxon>Actinomycetes</taxon>
        <taxon>Frankiales</taxon>
        <taxon>Frankiaceae</taxon>
        <taxon>Frankia</taxon>
    </lineage>
</organism>
<dbReference type="RefSeq" id="WP_248816017.1">
    <property type="nucleotide sequence ID" value="NZ_JALKFT010000021.1"/>
</dbReference>
<dbReference type="Pfam" id="PF00561">
    <property type="entry name" value="Abhydrolase_1"/>
    <property type="match status" value="1"/>
</dbReference>
<accession>A0ABT0K1S3</accession>
<keyword evidence="4" id="KW-1185">Reference proteome</keyword>
<proteinExistence type="predicted"/>
<dbReference type="InterPro" id="IPR000073">
    <property type="entry name" value="AB_hydrolase_1"/>
</dbReference>
<dbReference type="PANTHER" id="PTHR43194">
    <property type="entry name" value="HYDROLASE ALPHA/BETA FOLD FAMILY"/>
    <property type="match status" value="1"/>
</dbReference>
<evidence type="ECO:0000259" key="2">
    <source>
        <dbReference type="Pfam" id="PF00561"/>
    </source>
</evidence>